<feature type="active site" description="Proton acceptor" evidence="11">
    <location>
        <position position="207"/>
    </location>
</feature>
<dbReference type="Proteomes" id="UP000092876">
    <property type="component" value="Unassembled WGS sequence"/>
</dbReference>
<keyword evidence="9 11" id="KW-0460">Magnesium</keyword>
<keyword evidence="7 11" id="KW-0418">Kinase</keyword>
<sequence length="334" mass="39400">MSLFYSMTMQAFNFDNLTPDFMWYALESIGVRAESGLLALNSYENRVYQFTDEDRKRYVVKFYRPQRWNKAQIQEEHDFALELIEQEMPVAPPMRINGATLHEYQGYLFALFESVGGRQYEVDNLDQLEGVGRFLGRIHKASAGRTFQHRPTISLDEYLYQPRKILESSQFIPTHLENAFFNDVDLLIKELESQWPSNIENIRLHGDCHPGNILWRDGPMFVDLDDARNGPAIQDLWMLLNGERQDKLMQLDILLESYQEFCDFNTAQLKLIEPLRGLRMVHYMAWLAKRWNDPAFPLAFPWFNDPKYWEQQVLACKEQIATLQEPPLSLMPQW</sequence>
<evidence type="ECO:0000256" key="4">
    <source>
        <dbReference type="ARBA" id="ARBA00022679"/>
    </source>
</evidence>
<dbReference type="Gene3D" id="1.20.1270.170">
    <property type="match status" value="1"/>
</dbReference>
<dbReference type="NCBIfam" id="NF008738">
    <property type="entry name" value="PRK11768.1"/>
    <property type="match status" value="1"/>
</dbReference>
<keyword evidence="8 11" id="KW-0067">ATP-binding</keyword>
<dbReference type="Gene3D" id="1.10.510.10">
    <property type="entry name" value="Transferase(Phosphotransferase) domain 1"/>
    <property type="match status" value="1"/>
</dbReference>
<dbReference type="AlphaFoldDB" id="A0A1C3IJQ6"/>
<keyword evidence="3 11" id="KW-0597">Phosphoprotein</keyword>
<comment type="function">
    <text evidence="11">A protein kinase that phosphorylates Ser and Thr residues. Probably acts to suppress the effects of stress linked to accumulation of reactive oxygen species. Probably involved in the extracytoplasmic stress response.</text>
</comment>
<protein>
    <recommendedName>
        <fullName evidence="11">Stress response kinase A</fullName>
        <ecNumber evidence="11">2.7.11.1</ecNumber>
    </recommendedName>
    <alternativeName>
        <fullName evidence="11">Serine/threonine-protein kinase SrkA</fullName>
    </alternativeName>
</protein>
<keyword evidence="2 11" id="KW-0723">Serine/threonine-protein kinase</keyword>
<comment type="subunit">
    <text evidence="11">Monomer.</text>
</comment>
<feature type="domain" description="Aminoglycoside phosphotransferase" evidence="12">
    <location>
        <begin position="42"/>
        <end position="268"/>
    </location>
</feature>
<evidence type="ECO:0000256" key="7">
    <source>
        <dbReference type="ARBA" id="ARBA00022777"/>
    </source>
</evidence>
<proteinExistence type="inferred from homology"/>
<feature type="site" description="ATP" evidence="11">
    <location>
        <position position="42"/>
    </location>
</feature>
<comment type="similarity">
    <text evidence="11">Belongs to the SrkA/RdoA protein kinase family.</text>
</comment>
<keyword evidence="10 11" id="KW-0346">Stress response</keyword>
<name>A0A1C3IJQ6_9VIBR</name>
<dbReference type="GO" id="GO:0004674">
    <property type="term" value="F:protein serine/threonine kinase activity"/>
    <property type="evidence" value="ECO:0007669"/>
    <property type="project" value="UniProtKB-UniRule"/>
</dbReference>
<organism evidence="13 14">
    <name type="scientific">Vibrio atlanticus</name>
    <dbReference type="NCBI Taxonomy" id="693153"/>
    <lineage>
        <taxon>Bacteria</taxon>
        <taxon>Pseudomonadati</taxon>
        <taxon>Pseudomonadota</taxon>
        <taxon>Gammaproteobacteria</taxon>
        <taxon>Vibrionales</taxon>
        <taxon>Vibrionaceae</taxon>
        <taxon>Vibrio</taxon>
    </lineage>
</organism>
<evidence type="ECO:0000313" key="14">
    <source>
        <dbReference type="Proteomes" id="UP000092876"/>
    </source>
</evidence>
<feature type="active site" evidence="11">
    <location>
        <position position="223"/>
    </location>
</feature>
<dbReference type="GO" id="GO:0106310">
    <property type="term" value="F:protein serine kinase activity"/>
    <property type="evidence" value="ECO:0007669"/>
    <property type="project" value="RHEA"/>
</dbReference>
<dbReference type="GO" id="GO:0000287">
    <property type="term" value="F:magnesium ion binding"/>
    <property type="evidence" value="ECO:0007669"/>
    <property type="project" value="UniProtKB-UniRule"/>
</dbReference>
<dbReference type="PANTHER" id="PTHR39573">
    <property type="entry name" value="STRESS RESPONSE KINASE A"/>
    <property type="match status" value="1"/>
</dbReference>
<accession>A0A1C3IJQ6</accession>
<dbReference type="PANTHER" id="PTHR39573:SF1">
    <property type="entry name" value="STRESS RESPONSE KINASE A"/>
    <property type="match status" value="1"/>
</dbReference>
<dbReference type="EMBL" id="FLQP01000009">
    <property type="protein sequence ID" value="SBS61578.1"/>
    <property type="molecule type" value="Genomic_DNA"/>
</dbReference>
<dbReference type="EC" id="2.7.11.1" evidence="11"/>
<dbReference type="Gene3D" id="3.30.200.70">
    <property type="match status" value="1"/>
</dbReference>
<evidence type="ECO:0000256" key="6">
    <source>
        <dbReference type="ARBA" id="ARBA00022741"/>
    </source>
</evidence>
<gene>
    <name evidence="13" type="primary">thrB_1</name>
    <name evidence="11" type="synonym">srkA</name>
    <name evidence="13" type="ORF">VAT7223_00721</name>
</gene>
<dbReference type="InterPro" id="IPR002575">
    <property type="entry name" value="Aminoglycoside_PTrfase"/>
</dbReference>
<evidence type="ECO:0000256" key="10">
    <source>
        <dbReference type="ARBA" id="ARBA00023016"/>
    </source>
</evidence>
<dbReference type="InterPro" id="IPR011009">
    <property type="entry name" value="Kinase-like_dom_sf"/>
</dbReference>
<keyword evidence="1 11" id="KW-0963">Cytoplasm</keyword>
<keyword evidence="6 11" id="KW-0547">Nucleotide-binding</keyword>
<dbReference type="HAMAP" id="MF_01497">
    <property type="entry name" value="SrkA_kinase"/>
    <property type="match status" value="1"/>
</dbReference>
<dbReference type="InterPro" id="IPR032882">
    <property type="entry name" value="SrkA/RdoA"/>
</dbReference>
<evidence type="ECO:0000256" key="2">
    <source>
        <dbReference type="ARBA" id="ARBA00022527"/>
    </source>
</evidence>
<reference evidence="14" key="1">
    <citation type="submission" date="2016-06" db="EMBL/GenBank/DDBJ databases">
        <authorList>
            <person name="Rodrigo-Torres Lidia"/>
            <person name="Arahal R.David."/>
        </authorList>
    </citation>
    <scope>NUCLEOTIDE SEQUENCE [LARGE SCALE GENOMIC DNA]</scope>
    <source>
        <strain evidence="14">CECT 7223</strain>
    </source>
</reference>
<evidence type="ECO:0000256" key="5">
    <source>
        <dbReference type="ARBA" id="ARBA00022723"/>
    </source>
</evidence>
<evidence type="ECO:0000256" key="8">
    <source>
        <dbReference type="ARBA" id="ARBA00022840"/>
    </source>
</evidence>
<dbReference type="SUPFAM" id="SSF56112">
    <property type="entry name" value="Protein kinase-like (PK-like)"/>
    <property type="match status" value="1"/>
</dbReference>
<dbReference type="GO" id="GO:0005737">
    <property type="term" value="C:cytoplasm"/>
    <property type="evidence" value="ECO:0007669"/>
    <property type="project" value="UniProtKB-SubCell"/>
</dbReference>
<comment type="subcellular location">
    <subcellularLocation>
        <location evidence="11">Cytoplasm</location>
    </subcellularLocation>
</comment>
<evidence type="ECO:0000256" key="9">
    <source>
        <dbReference type="ARBA" id="ARBA00022842"/>
    </source>
</evidence>
<dbReference type="Pfam" id="PF01636">
    <property type="entry name" value="APH"/>
    <property type="match status" value="1"/>
</dbReference>
<evidence type="ECO:0000256" key="3">
    <source>
        <dbReference type="ARBA" id="ARBA00022553"/>
    </source>
</evidence>
<dbReference type="GO" id="GO:0005524">
    <property type="term" value="F:ATP binding"/>
    <property type="evidence" value="ECO:0007669"/>
    <property type="project" value="UniProtKB-UniRule"/>
</dbReference>
<comment type="catalytic activity">
    <reaction evidence="11">
        <text>L-threonyl-[protein] + ATP = O-phospho-L-threonyl-[protein] + ADP + H(+)</text>
        <dbReference type="Rhea" id="RHEA:46608"/>
        <dbReference type="Rhea" id="RHEA-COMP:11060"/>
        <dbReference type="Rhea" id="RHEA-COMP:11605"/>
        <dbReference type="ChEBI" id="CHEBI:15378"/>
        <dbReference type="ChEBI" id="CHEBI:30013"/>
        <dbReference type="ChEBI" id="CHEBI:30616"/>
        <dbReference type="ChEBI" id="CHEBI:61977"/>
        <dbReference type="ChEBI" id="CHEBI:456216"/>
        <dbReference type="EC" id="2.7.11.1"/>
    </reaction>
</comment>
<keyword evidence="4 11" id="KW-0808">Transferase</keyword>
<feature type="binding site" evidence="11">
    <location>
        <position position="212"/>
    </location>
    <ligand>
        <name>Mg(2+)</name>
        <dbReference type="ChEBI" id="CHEBI:18420"/>
    </ligand>
</feature>
<evidence type="ECO:0000256" key="11">
    <source>
        <dbReference type="HAMAP-Rule" id="MF_01497"/>
    </source>
</evidence>
<comment type="catalytic activity">
    <reaction evidence="11">
        <text>L-seryl-[protein] + ATP = O-phospho-L-seryl-[protein] + ADP + H(+)</text>
        <dbReference type="Rhea" id="RHEA:17989"/>
        <dbReference type="Rhea" id="RHEA-COMP:9863"/>
        <dbReference type="Rhea" id="RHEA-COMP:11604"/>
        <dbReference type="ChEBI" id="CHEBI:15378"/>
        <dbReference type="ChEBI" id="CHEBI:29999"/>
        <dbReference type="ChEBI" id="CHEBI:30616"/>
        <dbReference type="ChEBI" id="CHEBI:83421"/>
        <dbReference type="ChEBI" id="CHEBI:456216"/>
        <dbReference type="EC" id="2.7.11.1"/>
    </reaction>
</comment>
<evidence type="ECO:0000259" key="12">
    <source>
        <dbReference type="Pfam" id="PF01636"/>
    </source>
</evidence>
<evidence type="ECO:0000313" key="13">
    <source>
        <dbReference type="EMBL" id="SBS61578.1"/>
    </source>
</evidence>
<keyword evidence="5 11" id="KW-0479">Metal-binding</keyword>
<feature type="binding site" evidence="11">
    <location>
        <position position="223"/>
    </location>
    <ligand>
        <name>Mg(2+)</name>
        <dbReference type="ChEBI" id="CHEBI:18420"/>
    </ligand>
</feature>
<comment type="cofactor">
    <cofactor evidence="11">
        <name>Mg(2+)</name>
        <dbReference type="ChEBI" id="CHEBI:18420"/>
    </cofactor>
</comment>
<evidence type="ECO:0000256" key="1">
    <source>
        <dbReference type="ARBA" id="ARBA00022490"/>
    </source>
</evidence>